<accession>A0AAV7SN68</accession>
<name>A0AAV7SN68_PLEWA</name>
<dbReference type="AlphaFoldDB" id="A0AAV7SN68"/>
<evidence type="ECO:0000313" key="2">
    <source>
        <dbReference type="Proteomes" id="UP001066276"/>
    </source>
</evidence>
<sequence length="141" mass="14797">MRGTVARRKLEERSCRFQTAASYPVGDGLHTLVKVGFGSVRVLGEGEDELGVVGIGEDVEVVLAGHLCEGCHVNIEQHRAEGRTLGYAADDVGGFGLEGKEADSLGAAGEEGCGPVEGFFLDPSFVEADFQSVVEDRVEGG</sequence>
<reference evidence="1" key="1">
    <citation type="journal article" date="2022" name="bioRxiv">
        <title>Sequencing and chromosome-scale assembly of the giantPleurodeles waltlgenome.</title>
        <authorList>
            <person name="Brown T."/>
            <person name="Elewa A."/>
            <person name="Iarovenko S."/>
            <person name="Subramanian E."/>
            <person name="Araus A.J."/>
            <person name="Petzold A."/>
            <person name="Susuki M."/>
            <person name="Suzuki K.-i.T."/>
            <person name="Hayashi T."/>
            <person name="Toyoda A."/>
            <person name="Oliveira C."/>
            <person name="Osipova E."/>
            <person name="Leigh N.D."/>
            <person name="Simon A."/>
            <person name="Yun M.H."/>
        </authorList>
    </citation>
    <scope>NUCLEOTIDE SEQUENCE</scope>
    <source>
        <strain evidence="1">20211129_DDA</strain>
        <tissue evidence="1">Liver</tissue>
    </source>
</reference>
<protein>
    <submittedName>
        <fullName evidence="1">Uncharacterized protein</fullName>
    </submittedName>
</protein>
<keyword evidence="2" id="KW-1185">Reference proteome</keyword>
<dbReference type="EMBL" id="JANPWB010000008">
    <property type="protein sequence ID" value="KAJ1165452.1"/>
    <property type="molecule type" value="Genomic_DNA"/>
</dbReference>
<proteinExistence type="predicted"/>
<organism evidence="1 2">
    <name type="scientific">Pleurodeles waltl</name>
    <name type="common">Iberian ribbed newt</name>
    <dbReference type="NCBI Taxonomy" id="8319"/>
    <lineage>
        <taxon>Eukaryota</taxon>
        <taxon>Metazoa</taxon>
        <taxon>Chordata</taxon>
        <taxon>Craniata</taxon>
        <taxon>Vertebrata</taxon>
        <taxon>Euteleostomi</taxon>
        <taxon>Amphibia</taxon>
        <taxon>Batrachia</taxon>
        <taxon>Caudata</taxon>
        <taxon>Salamandroidea</taxon>
        <taxon>Salamandridae</taxon>
        <taxon>Pleurodelinae</taxon>
        <taxon>Pleurodeles</taxon>
    </lineage>
</organism>
<dbReference type="Proteomes" id="UP001066276">
    <property type="component" value="Chromosome 4_2"/>
</dbReference>
<comment type="caution">
    <text evidence="1">The sequence shown here is derived from an EMBL/GenBank/DDBJ whole genome shotgun (WGS) entry which is preliminary data.</text>
</comment>
<gene>
    <name evidence="1" type="ORF">NDU88_005880</name>
</gene>
<evidence type="ECO:0000313" key="1">
    <source>
        <dbReference type="EMBL" id="KAJ1165452.1"/>
    </source>
</evidence>